<evidence type="ECO:0000313" key="7">
    <source>
        <dbReference type="EMBL" id="TPX08523.1"/>
    </source>
</evidence>
<dbReference type="InterPro" id="IPR001362">
    <property type="entry name" value="Glyco_hydro_32"/>
</dbReference>
<dbReference type="SMART" id="SM00640">
    <property type="entry name" value="Glyco_32"/>
    <property type="match status" value="1"/>
</dbReference>
<feature type="domain" description="Glycosyl hydrolase family 32 C-terminal" evidence="6">
    <location>
        <begin position="429"/>
        <end position="571"/>
    </location>
</feature>
<comment type="similarity">
    <text evidence="1 4">Belongs to the glycosyl hydrolase 32 family.</text>
</comment>
<dbReference type="Pfam" id="PF00251">
    <property type="entry name" value="Glyco_hydro_32N"/>
    <property type="match status" value="1"/>
</dbReference>
<organism evidence="7 8">
    <name type="scientific">Thyridium curvatum</name>
    <dbReference type="NCBI Taxonomy" id="1093900"/>
    <lineage>
        <taxon>Eukaryota</taxon>
        <taxon>Fungi</taxon>
        <taxon>Dikarya</taxon>
        <taxon>Ascomycota</taxon>
        <taxon>Pezizomycotina</taxon>
        <taxon>Sordariomycetes</taxon>
        <taxon>Sordariomycetidae</taxon>
        <taxon>Thyridiales</taxon>
        <taxon>Thyridiaceae</taxon>
        <taxon>Thyridium</taxon>
    </lineage>
</organism>
<dbReference type="InParanoid" id="A0A507ALQ7"/>
<dbReference type="OrthoDB" id="202537at2759"/>
<dbReference type="SUPFAM" id="SSF75005">
    <property type="entry name" value="Arabinanase/levansucrase/invertase"/>
    <property type="match status" value="1"/>
</dbReference>
<sequence length="580" mass="64757">MAIAKLSAGKRQWHPLPTYHLKAPHGWLNDPCAPGFDPATGTYHLFYQWNPKSCDWEDICWGQFTSKDGLHWEANSTGPVLEPSKSYDDKGIFTGCMHPTGPRGEKCQLTLIYSSITNLPIHWTVPYQRNCAGLAIAISENAGRTWKKSPLNPILKGEPEGLRATGFRDPYLAEWGALDEKRGATEKQLYGFVSGGIVDKGPNVFVYAVSPHDLTRWTYIGPLVDIPVGFTRPGHWTGDFGVNWECVNFLGLDSGADTCPVLLMGTEGGYQRGYKEGGEVANETWTLWMAGSLQTTQQGPALDYEFGGILDHGSLYAPNSYRHPDSRAWIVWGWIKEEELTLSRREAKGWTGYLSLPREVFMQRLHNVRRALKTPLEAIPSIRLLTERPEAGTRGVETLGIRPLLDLKRLRQGKPSIWLGVEALNQPYQIATPASPNWELEAFIKIHPAHERIGFQVRHNEDRSNMTSIYFSPQDEEIVVDKTLSNDLKDIQKGRIGGSFTLFVQEKDGAECLESLHLRIFSDGDVIEVFANDRFALSTTVYSDAINCLGISCFAEGQDSSASGFETVMLWEGLASVYAK</sequence>
<accession>A0A507ALQ7</accession>
<dbReference type="InterPro" id="IPR013148">
    <property type="entry name" value="Glyco_hydro_32_N"/>
</dbReference>
<dbReference type="RefSeq" id="XP_030990234.1">
    <property type="nucleotide sequence ID" value="XM_031132581.1"/>
</dbReference>
<dbReference type="GO" id="GO:0004575">
    <property type="term" value="F:sucrose alpha-glucosidase activity"/>
    <property type="evidence" value="ECO:0007669"/>
    <property type="project" value="TreeGrafter"/>
</dbReference>
<name>A0A507ALQ7_9PEZI</name>
<dbReference type="Gene3D" id="2.115.10.20">
    <property type="entry name" value="Glycosyl hydrolase domain, family 43"/>
    <property type="match status" value="1"/>
</dbReference>
<dbReference type="CDD" id="cd18621">
    <property type="entry name" value="GH32_XdINV-like"/>
    <property type="match status" value="1"/>
</dbReference>
<evidence type="ECO:0000256" key="1">
    <source>
        <dbReference type="ARBA" id="ARBA00009902"/>
    </source>
</evidence>
<dbReference type="GO" id="GO:0005737">
    <property type="term" value="C:cytoplasm"/>
    <property type="evidence" value="ECO:0007669"/>
    <property type="project" value="TreeGrafter"/>
</dbReference>
<dbReference type="PANTHER" id="PTHR42800">
    <property type="entry name" value="EXOINULINASE INUD (AFU_ORTHOLOGUE AFUA_5G00480)"/>
    <property type="match status" value="1"/>
</dbReference>
<protein>
    <submittedName>
        <fullName evidence="7">Uncharacterized protein</fullName>
    </submittedName>
</protein>
<dbReference type="InterPro" id="IPR013320">
    <property type="entry name" value="ConA-like_dom_sf"/>
</dbReference>
<keyword evidence="2 4" id="KW-0378">Hydrolase</keyword>
<dbReference type="GeneID" id="41977457"/>
<evidence type="ECO:0000259" key="5">
    <source>
        <dbReference type="Pfam" id="PF00251"/>
    </source>
</evidence>
<dbReference type="AlphaFoldDB" id="A0A507ALQ7"/>
<keyword evidence="8" id="KW-1185">Reference proteome</keyword>
<comment type="caution">
    <text evidence="7">The sequence shown here is derived from an EMBL/GenBank/DDBJ whole genome shotgun (WGS) entry which is preliminary data.</text>
</comment>
<evidence type="ECO:0000256" key="3">
    <source>
        <dbReference type="ARBA" id="ARBA00023295"/>
    </source>
</evidence>
<dbReference type="GO" id="GO:0005987">
    <property type="term" value="P:sucrose catabolic process"/>
    <property type="evidence" value="ECO:0007669"/>
    <property type="project" value="TreeGrafter"/>
</dbReference>
<reference evidence="7 8" key="1">
    <citation type="submission" date="2019-06" db="EMBL/GenBank/DDBJ databases">
        <title>Draft genome sequence of the filamentous fungus Phialemoniopsis curvata isolated from diesel fuel.</title>
        <authorList>
            <person name="Varaljay V.A."/>
            <person name="Lyon W.J."/>
            <person name="Crouch A.L."/>
            <person name="Drake C.E."/>
            <person name="Hollomon J.M."/>
            <person name="Nadeau L.J."/>
            <person name="Nunn H.S."/>
            <person name="Stevenson B.S."/>
            <person name="Bojanowski C.L."/>
            <person name="Crookes-Goodson W.J."/>
        </authorList>
    </citation>
    <scope>NUCLEOTIDE SEQUENCE [LARGE SCALE GENOMIC DNA]</scope>
    <source>
        <strain evidence="7 8">D216</strain>
    </source>
</reference>
<dbReference type="EMBL" id="SKBQ01000077">
    <property type="protein sequence ID" value="TPX08523.1"/>
    <property type="molecule type" value="Genomic_DNA"/>
</dbReference>
<dbReference type="Proteomes" id="UP000319257">
    <property type="component" value="Unassembled WGS sequence"/>
</dbReference>
<dbReference type="Pfam" id="PF08244">
    <property type="entry name" value="Glyco_hydro_32C"/>
    <property type="match status" value="1"/>
</dbReference>
<evidence type="ECO:0000259" key="6">
    <source>
        <dbReference type="Pfam" id="PF08244"/>
    </source>
</evidence>
<dbReference type="Gene3D" id="2.60.120.560">
    <property type="entry name" value="Exo-inulinase, domain 1"/>
    <property type="match status" value="1"/>
</dbReference>
<dbReference type="PANTHER" id="PTHR42800:SF3">
    <property type="entry name" value="GLYCOSYL HYDROLASE FAMILY 32 N-TERMINAL DOMAIN-CONTAINING PROTEIN"/>
    <property type="match status" value="1"/>
</dbReference>
<feature type="domain" description="Glycosyl hydrolase family 32 N-terminal" evidence="5">
    <location>
        <begin position="20"/>
        <end position="364"/>
    </location>
</feature>
<dbReference type="InterPro" id="IPR023296">
    <property type="entry name" value="Glyco_hydro_beta-prop_sf"/>
</dbReference>
<dbReference type="InterPro" id="IPR013189">
    <property type="entry name" value="Glyco_hydro_32_C"/>
</dbReference>
<evidence type="ECO:0000256" key="2">
    <source>
        <dbReference type="ARBA" id="ARBA00022801"/>
    </source>
</evidence>
<proteinExistence type="inferred from homology"/>
<evidence type="ECO:0000256" key="4">
    <source>
        <dbReference type="RuleBase" id="RU362110"/>
    </source>
</evidence>
<dbReference type="SUPFAM" id="SSF49899">
    <property type="entry name" value="Concanavalin A-like lectins/glucanases"/>
    <property type="match status" value="1"/>
</dbReference>
<evidence type="ECO:0000313" key="8">
    <source>
        <dbReference type="Proteomes" id="UP000319257"/>
    </source>
</evidence>
<gene>
    <name evidence="7" type="ORF">E0L32_010010</name>
</gene>
<dbReference type="STRING" id="1093900.A0A507ALQ7"/>
<keyword evidence="3 4" id="KW-0326">Glycosidase</keyword>